<evidence type="ECO:0000256" key="4">
    <source>
        <dbReference type="ARBA" id="ARBA00011245"/>
    </source>
</evidence>
<keyword evidence="9 19" id="KW-0548">Nucleotidyltransferase</keyword>
<dbReference type="PROSITE" id="PS50173">
    <property type="entry name" value="UMUC"/>
    <property type="match status" value="1"/>
</dbReference>
<dbReference type="FunFam" id="3.30.1490.100:FF:000004">
    <property type="entry name" value="DNA polymerase IV"/>
    <property type="match status" value="1"/>
</dbReference>
<dbReference type="Gene3D" id="1.10.150.20">
    <property type="entry name" value="5' to 3' exonuclease, C-terminal subdomain"/>
    <property type="match status" value="1"/>
</dbReference>
<accession>A0A3B1BLD3</accession>
<dbReference type="InterPro" id="IPR043128">
    <property type="entry name" value="Rev_trsase/Diguanyl_cyclase"/>
</dbReference>
<evidence type="ECO:0000256" key="9">
    <source>
        <dbReference type="ARBA" id="ARBA00022695"/>
    </source>
</evidence>
<keyword evidence="11" id="KW-0479">Metal-binding</keyword>
<keyword evidence="14" id="KW-0239">DNA-directed DNA polymerase</keyword>
<dbReference type="SUPFAM" id="SSF56672">
    <property type="entry name" value="DNA/RNA polymerases"/>
    <property type="match status" value="1"/>
</dbReference>
<dbReference type="InterPro" id="IPR053848">
    <property type="entry name" value="IMS_HHH_1"/>
</dbReference>
<dbReference type="InterPro" id="IPR017961">
    <property type="entry name" value="DNA_pol_Y-fam_little_finger"/>
</dbReference>
<evidence type="ECO:0000256" key="12">
    <source>
        <dbReference type="ARBA" id="ARBA00022763"/>
    </source>
</evidence>
<dbReference type="InterPro" id="IPR001126">
    <property type="entry name" value="UmuC"/>
</dbReference>
<keyword evidence="10" id="KW-0235">DNA replication</keyword>
<organism evidence="19">
    <name type="scientific">hydrothermal vent metagenome</name>
    <dbReference type="NCBI Taxonomy" id="652676"/>
    <lineage>
        <taxon>unclassified sequences</taxon>
        <taxon>metagenomes</taxon>
        <taxon>ecological metagenomes</taxon>
    </lineage>
</organism>
<dbReference type="SUPFAM" id="SSF100879">
    <property type="entry name" value="Lesion bypass DNA polymerase (Y-family), little finger domain"/>
    <property type="match status" value="1"/>
</dbReference>
<keyword evidence="8 19" id="KW-0808">Transferase</keyword>
<dbReference type="NCBIfam" id="NF002677">
    <property type="entry name" value="PRK02406.1"/>
    <property type="match status" value="1"/>
</dbReference>
<comment type="similarity">
    <text evidence="3">Belongs to the DNA polymerase type-Y family.</text>
</comment>
<dbReference type="GO" id="GO:0006281">
    <property type="term" value="P:DNA repair"/>
    <property type="evidence" value="ECO:0007669"/>
    <property type="project" value="UniProtKB-KW"/>
</dbReference>
<evidence type="ECO:0000259" key="18">
    <source>
        <dbReference type="PROSITE" id="PS50173"/>
    </source>
</evidence>
<evidence type="ECO:0000256" key="6">
    <source>
        <dbReference type="ARBA" id="ARBA00022457"/>
    </source>
</evidence>
<proteinExistence type="inferred from homology"/>
<evidence type="ECO:0000256" key="2">
    <source>
        <dbReference type="ARBA" id="ARBA00004496"/>
    </source>
</evidence>
<evidence type="ECO:0000256" key="5">
    <source>
        <dbReference type="ARBA" id="ARBA00012417"/>
    </source>
</evidence>
<evidence type="ECO:0000256" key="3">
    <source>
        <dbReference type="ARBA" id="ARBA00010945"/>
    </source>
</evidence>
<evidence type="ECO:0000256" key="1">
    <source>
        <dbReference type="ARBA" id="ARBA00001946"/>
    </source>
</evidence>
<evidence type="ECO:0000256" key="11">
    <source>
        <dbReference type="ARBA" id="ARBA00022723"/>
    </source>
</evidence>
<evidence type="ECO:0000256" key="15">
    <source>
        <dbReference type="ARBA" id="ARBA00023125"/>
    </source>
</evidence>
<dbReference type="EMBL" id="UOFZ01000076">
    <property type="protein sequence ID" value="VAX12963.1"/>
    <property type="molecule type" value="Genomic_DNA"/>
</dbReference>
<dbReference type="PANTHER" id="PTHR11076:SF33">
    <property type="entry name" value="DNA POLYMERASE KAPPA"/>
    <property type="match status" value="1"/>
</dbReference>
<reference evidence="19" key="1">
    <citation type="submission" date="2018-06" db="EMBL/GenBank/DDBJ databases">
        <authorList>
            <person name="Zhirakovskaya E."/>
        </authorList>
    </citation>
    <scope>NUCLEOTIDE SEQUENCE</scope>
</reference>
<dbReference type="InterPro" id="IPR043502">
    <property type="entry name" value="DNA/RNA_pol_sf"/>
</dbReference>
<comment type="catalytic activity">
    <reaction evidence="17">
        <text>DNA(n) + a 2'-deoxyribonucleoside 5'-triphosphate = DNA(n+1) + diphosphate</text>
        <dbReference type="Rhea" id="RHEA:22508"/>
        <dbReference type="Rhea" id="RHEA-COMP:17339"/>
        <dbReference type="Rhea" id="RHEA-COMP:17340"/>
        <dbReference type="ChEBI" id="CHEBI:33019"/>
        <dbReference type="ChEBI" id="CHEBI:61560"/>
        <dbReference type="ChEBI" id="CHEBI:173112"/>
        <dbReference type="EC" id="2.7.7.7"/>
    </reaction>
</comment>
<dbReference type="InterPro" id="IPR022880">
    <property type="entry name" value="DNApol_IV"/>
</dbReference>
<dbReference type="InterPro" id="IPR036775">
    <property type="entry name" value="DNA_pol_Y-fam_lit_finger_sf"/>
</dbReference>
<dbReference type="GO" id="GO:0009432">
    <property type="term" value="P:SOS response"/>
    <property type="evidence" value="ECO:0007669"/>
    <property type="project" value="TreeGrafter"/>
</dbReference>
<name>A0A3B1BLD3_9ZZZZ</name>
<evidence type="ECO:0000256" key="16">
    <source>
        <dbReference type="ARBA" id="ARBA00023204"/>
    </source>
</evidence>
<evidence type="ECO:0000256" key="17">
    <source>
        <dbReference type="ARBA" id="ARBA00049244"/>
    </source>
</evidence>
<keyword evidence="16" id="KW-0234">DNA repair</keyword>
<evidence type="ECO:0000256" key="14">
    <source>
        <dbReference type="ARBA" id="ARBA00022932"/>
    </source>
</evidence>
<dbReference type="HAMAP" id="MF_01113">
    <property type="entry name" value="DNApol_IV"/>
    <property type="match status" value="1"/>
</dbReference>
<dbReference type="GO" id="GO:0046872">
    <property type="term" value="F:metal ion binding"/>
    <property type="evidence" value="ECO:0007669"/>
    <property type="project" value="UniProtKB-KW"/>
</dbReference>
<gene>
    <name evidence="19" type="ORF">MNBD_GAMMA24-2052</name>
</gene>
<dbReference type="Gene3D" id="3.30.70.270">
    <property type="match status" value="1"/>
</dbReference>
<evidence type="ECO:0000256" key="7">
    <source>
        <dbReference type="ARBA" id="ARBA00022490"/>
    </source>
</evidence>
<dbReference type="GO" id="GO:0003684">
    <property type="term" value="F:damaged DNA binding"/>
    <property type="evidence" value="ECO:0007669"/>
    <property type="project" value="InterPro"/>
</dbReference>
<dbReference type="Gene3D" id="3.30.1490.100">
    <property type="entry name" value="DNA polymerase, Y-family, little finger domain"/>
    <property type="match status" value="1"/>
</dbReference>
<dbReference type="Pfam" id="PF21999">
    <property type="entry name" value="IMS_HHH_1"/>
    <property type="match status" value="1"/>
</dbReference>
<keyword evidence="6" id="KW-0515">Mutator protein</keyword>
<comment type="subunit">
    <text evidence="4">Monomer.</text>
</comment>
<evidence type="ECO:0000256" key="13">
    <source>
        <dbReference type="ARBA" id="ARBA00022842"/>
    </source>
</evidence>
<comment type="subcellular location">
    <subcellularLocation>
        <location evidence="2">Cytoplasm</location>
    </subcellularLocation>
</comment>
<dbReference type="GO" id="GO:0003887">
    <property type="term" value="F:DNA-directed DNA polymerase activity"/>
    <property type="evidence" value="ECO:0007669"/>
    <property type="project" value="UniProtKB-KW"/>
</dbReference>
<comment type="cofactor">
    <cofactor evidence="1">
        <name>Mg(2+)</name>
        <dbReference type="ChEBI" id="CHEBI:18420"/>
    </cofactor>
</comment>
<keyword evidence="12" id="KW-0227">DNA damage</keyword>
<dbReference type="EC" id="2.7.7.7" evidence="5"/>
<evidence type="ECO:0000313" key="19">
    <source>
        <dbReference type="EMBL" id="VAX12963.1"/>
    </source>
</evidence>
<dbReference type="CDD" id="cd03586">
    <property type="entry name" value="PolY_Pol_IV_kappa"/>
    <property type="match status" value="1"/>
</dbReference>
<dbReference type="GO" id="GO:0042276">
    <property type="term" value="P:error-prone translesion synthesis"/>
    <property type="evidence" value="ECO:0007669"/>
    <property type="project" value="TreeGrafter"/>
</dbReference>
<dbReference type="GO" id="GO:0006260">
    <property type="term" value="P:DNA replication"/>
    <property type="evidence" value="ECO:0007669"/>
    <property type="project" value="UniProtKB-KW"/>
</dbReference>
<dbReference type="FunFam" id="3.40.1170.60:FF:000001">
    <property type="entry name" value="DNA polymerase IV"/>
    <property type="match status" value="1"/>
</dbReference>
<keyword evidence="7" id="KW-0963">Cytoplasm</keyword>
<sequence>MIIHVDMDAFYASVEMREQPGLVGLPVIVGGSAQARGVVAAANYIARKYGIHSAMPVRQAQRLCPELVLLPVRMPLYVEVSRQIRDIFQRYTPDFEPLSLDEAFLDVSASERLFGGAVKIGHRIKNEIAEELSLVASVGIAPNKFVAKIASDIDKPDGFVVIQAHEVQAFLDPLPVGRLWGVGKVTGSEFERLGIQTIKQLRQQPQEVLQYRFGKFGEHLWNLAQGVDPRKVVSDSQAKSISNETTFALDISDRKLLRNCLLELTEQVGFRLRQQGFYAGTVQIKLRFADFKTITRSVSLAAHTQTTKELWSVAQELLATALAGRPRAIRLLGMGASSLSPQVSGGQQADLFSDPEQEKQREIDRLADEIRGRFGAVSLRRGAGHHHKI</sequence>
<keyword evidence="15" id="KW-0238">DNA-binding</keyword>
<evidence type="ECO:0000256" key="10">
    <source>
        <dbReference type="ARBA" id="ARBA00022705"/>
    </source>
</evidence>
<dbReference type="AlphaFoldDB" id="A0A3B1BLD3"/>
<protein>
    <recommendedName>
        <fullName evidence="5">DNA-directed DNA polymerase</fullName>
        <ecNumber evidence="5">2.7.7.7</ecNumber>
    </recommendedName>
</protein>
<dbReference type="Gene3D" id="3.40.1170.60">
    <property type="match status" value="1"/>
</dbReference>
<dbReference type="GO" id="GO:0005829">
    <property type="term" value="C:cytosol"/>
    <property type="evidence" value="ECO:0007669"/>
    <property type="project" value="TreeGrafter"/>
</dbReference>
<evidence type="ECO:0000256" key="8">
    <source>
        <dbReference type="ARBA" id="ARBA00022679"/>
    </source>
</evidence>
<dbReference type="Pfam" id="PF11799">
    <property type="entry name" value="IMS_C"/>
    <property type="match status" value="1"/>
</dbReference>
<keyword evidence="13" id="KW-0460">Magnesium</keyword>
<dbReference type="InterPro" id="IPR050116">
    <property type="entry name" value="DNA_polymerase-Y"/>
</dbReference>
<feature type="domain" description="UmuC" evidence="18">
    <location>
        <begin position="2"/>
        <end position="183"/>
    </location>
</feature>
<dbReference type="NCBIfam" id="NF002751">
    <property type="entry name" value="PRK02794.1"/>
    <property type="match status" value="1"/>
</dbReference>
<dbReference type="PANTHER" id="PTHR11076">
    <property type="entry name" value="DNA REPAIR POLYMERASE UMUC / TRANSFERASE FAMILY MEMBER"/>
    <property type="match status" value="1"/>
</dbReference>
<dbReference type="Pfam" id="PF00817">
    <property type="entry name" value="IMS"/>
    <property type="match status" value="1"/>
</dbReference>